<evidence type="ECO:0000313" key="3">
    <source>
        <dbReference type="Proteomes" id="UP000231255"/>
    </source>
</evidence>
<organism evidence="2 3">
    <name type="scientific">Candidatus Portnoybacteria bacterium CG10_big_fil_rev_8_21_14_0_10_43_39</name>
    <dbReference type="NCBI Taxonomy" id="1974815"/>
    <lineage>
        <taxon>Bacteria</taxon>
        <taxon>Candidatus Portnoyibacteriota</taxon>
    </lineage>
</organism>
<reference evidence="3" key="1">
    <citation type="submission" date="2017-09" db="EMBL/GenBank/DDBJ databases">
        <title>Depth-based differentiation of microbial function through sediment-hosted aquifers and enrichment of novel symbionts in the deep terrestrial subsurface.</title>
        <authorList>
            <person name="Probst A.J."/>
            <person name="Ladd B."/>
            <person name="Jarett J.K."/>
            <person name="Geller-Mcgrath D.E."/>
            <person name="Sieber C.M.K."/>
            <person name="Emerson J.B."/>
            <person name="Anantharaman K."/>
            <person name="Thomas B.C."/>
            <person name="Malmstrom R."/>
            <person name="Stieglmeier M."/>
            <person name="Klingl A."/>
            <person name="Woyke T."/>
            <person name="Ryan C.M."/>
            <person name="Banfield J.F."/>
        </authorList>
    </citation>
    <scope>NUCLEOTIDE SEQUENCE [LARGE SCALE GENOMIC DNA]</scope>
</reference>
<dbReference type="AlphaFoldDB" id="A0A2M8KHB9"/>
<dbReference type="Proteomes" id="UP000231255">
    <property type="component" value="Unassembled WGS sequence"/>
</dbReference>
<accession>A0A2M8KHB9</accession>
<keyword evidence="1" id="KW-0175">Coiled coil</keyword>
<dbReference type="EMBL" id="PFDZ01000038">
    <property type="protein sequence ID" value="PJE59273.1"/>
    <property type="molecule type" value="Genomic_DNA"/>
</dbReference>
<evidence type="ECO:0000313" key="2">
    <source>
        <dbReference type="EMBL" id="PJE59273.1"/>
    </source>
</evidence>
<feature type="coiled-coil region" evidence="1">
    <location>
        <begin position="1"/>
        <end position="36"/>
    </location>
</feature>
<name>A0A2M8KHB9_9BACT</name>
<protein>
    <submittedName>
        <fullName evidence="2">Uncharacterized protein</fullName>
    </submittedName>
</protein>
<proteinExistence type="predicted"/>
<sequence>MEILQNKAESKKEEIKQEIKQEIKSETKEQIESQKKSWEGRIKTWLTPLKIKIQEGREILRRWLGKVREAIF</sequence>
<gene>
    <name evidence="2" type="ORF">COU84_01740</name>
</gene>
<comment type="caution">
    <text evidence="2">The sequence shown here is derived from an EMBL/GenBank/DDBJ whole genome shotgun (WGS) entry which is preliminary data.</text>
</comment>
<evidence type="ECO:0000256" key="1">
    <source>
        <dbReference type="SAM" id="Coils"/>
    </source>
</evidence>